<reference evidence="9" key="1">
    <citation type="submission" date="2020-05" db="EMBL/GenBank/DDBJ databases">
        <authorList>
            <person name="Chiriac C."/>
            <person name="Salcher M."/>
            <person name="Ghai R."/>
            <person name="Kavagutti S V."/>
        </authorList>
    </citation>
    <scope>NUCLEOTIDE SEQUENCE</scope>
</reference>
<evidence type="ECO:0000256" key="5">
    <source>
        <dbReference type="ARBA" id="ARBA00023204"/>
    </source>
</evidence>
<dbReference type="NCBIfam" id="TIGR00194">
    <property type="entry name" value="uvrC"/>
    <property type="match status" value="1"/>
</dbReference>
<dbReference type="CDD" id="cd10434">
    <property type="entry name" value="GIY-YIG_UvrC_Cho"/>
    <property type="match status" value="1"/>
</dbReference>
<name>A0A6J6ZMG9_9ZZZZ</name>
<evidence type="ECO:0000256" key="1">
    <source>
        <dbReference type="ARBA" id="ARBA00022490"/>
    </source>
</evidence>
<dbReference type="InterPro" id="IPR041663">
    <property type="entry name" value="DisA/LigA_HHH"/>
</dbReference>
<dbReference type="InterPro" id="IPR036876">
    <property type="entry name" value="UVR_dom_sf"/>
</dbReference>
<evidence type="ECO:0000256" key="3">
    <source>
        <dbReference type="ARBA" id="ARBA00022769"/>
    </source>
</evidence>
<dbReference type="Gene3D" id="3.40.1440.10">
    <property type="entry name" value="GIY-YIG endonuclease"/>
    <property type="match status" value="1"/>
</dbReference>
<dbReference type="SUPFAM" id="SSF47781">
    <property type="entry name" value="RuvA domain 2-like"/>
    <property type="match status" value="1"/>
</dbReference>
<dbReference type="NCBIfam" id="NF001824">
    <property type="entry name" value="PRK00558.1-5"/>
    <property type="match status" value="1"/>
</dbReference>
<feature type="domain" description="GIY-YIG" evidence="7">
    <location>
        <begin position="14"/>
        <end position="91"/>
    </location>
</feature>
<keyword evidence="2" id="KW-0227">DNA damage</keyword>
<feature type="domain" description="UVR" evidence="6">
    <location>
        <begin position="204"/>
        <end position="239"/>
    </location>
</feature>
<evidence type="ECO:0000313" key="10">
    <source>
        <dbReference type="EMBL" id="CAB5239162.1"/>
    </source>
</evidence>
<dbReference type="Gene3D" id="3.30.420.340">
    <property type="entry name" value="UvrC, RNAse H endonuclease domain"/>
    <property type="match status" value="1"/>
</dbReference>
<gene>
    <name evidence="9" type="ORF">UFOPK3181_00054</name>
    <name evidence="10" type="ORF">UFOPK3520_00099</name>
</gene>
<dbReference type="SUPFAM" id="SSF46600">
    <property type="entry name" value="C-terminal UvrC-binding domain of UvrB"/>
    <property type="match status" value="1"/>
</dbReference>
<dbReference type="InterPro" id="IPR038476">
    <property type="entry name" value="UvrC_RNase_H_dom_sf"/>
</dbReference>
<dbReference type="InterPro" id="IPR035901">
    <property type="entry name" value="GIY-YIG_endonuc_sf"/>
</dbReference>
<dbReference type="Gene3D" id="1.10.150.20">
    <property type="entry name" value="5' to 3' exonuclease, C-terminal subdomain"/>
    <property type="match status" value="1"/>
</dbReference>
<evidence type="ECO:0000259" key="7">
    <source>
        <dbReference type="PROSITE" id="PS50164"/>
    </source>
</evidence>
<dbReference type="InterPro" id="IPR047296">
    <property type="entry name" value="GIY-YIG_UvrC_Cho"/>
</dbReference>
<evidence type="ECO:0000256" key="2">
    <source>
        <dbReference type="ARBA" id="ARBA00022763"/>
    </source>
</evidence>
<dbReference type="Pfam" id="PF12826">
    <property type="entry name" value="HHH_2"/>
    <property type="match status" value="1"/>
</dbReference>
<organism evidence="9">
    <name type="scientific">freshwater metagenome</name>
    <dbReference type="NCBI Taxonomy" id="449393"/>
    <lineage>
        <taxon>unclassified sequences</taxon>
        <taxon>metagenomes</taxon>
        <taxon>ecological metagenomes</taxon>
    </lineage>
</organism>
<proteinExistence type="inferred from homology"/>
<dbReference type="InterPro" id="IPR004791">
    <property type="entry name" value="UvrC"/>
</dbReference>
<dbReference type="InterPro" id="IPR001162">
    <property type="entry name" value="UvrC_RNase_H_dom"/>
</dbReference>
<dbReference type="Pfam" id="PF02151">
    <property type="entry name" value="UVR"/>
    <property type="match status" value="1"/>
</dbReference>
<accession>A0A6J6ZMG9</accession>
<dbReference type="EMBL" id="CAFBSF010000003">
    <property type="protein sequence ID" value="CAB5239162.1"/>
    <property type="molecule type" value="Genomic_DNA"/>
</dbReference>
<dbReference type="PANTHER" id="PTHR30562:SF1">
    <property type="entry name" value="UVRABC SYSTEM PROTEIN C"/>
    <property type="match status" value="1"/>
</dbReference>
<dbReference type="SMART" id="SM00465">
    <property type="entry name" value="GIYc"/>
    <property type="match status" value="1"/>
</dbReference>
<sequence length="639" mass="71249">MADPASYRPSDIPQLPGVYRFYDASDVVIYVGKAVNLKNRLSNYFQGNLPEKTYRMVHQGVRVDWTIVDTEVEALQLEFSWIKQYAPQYNVQFRDDKSYPYLAITNNDEYPRIFITRKSKRPGITYFGPFTHTWALRNTFDVILKVFPIRSCSTGNFQRAQRSKRQCLLGDIGKCAAPCVNWVSQEDHKALANRLVGFMDNGNADIVPTLQAEMALASEREEFERASKIRDSITAIERAQESTDAALPESLTADIVAIHHDGVHAAGSIFIVRGGSIKGSRSWIVDQSKSLEGDDEMAALFYSIYSQSAASEIPAHILINERPLDAPALEAWLSELRGAPVALKVPQRGEKMEILQTVKRNAQYSLISYLSKRSTDSAVSGKALIEIEEALDLARTPLRIECFDISNISGTSVVASMVVFEDGLAKKSEYRRFIINTDDGFDDTRAMHQVITRRLKRLIDDRTVDAAEVAELGGKLSKFSYPPQLILVDGGAPQVNAAARALSELGITDIALCGLAKRLEEVWRPGSSDPIILPRSSEGLYLLQRIRDEAHRFAITFHRSRRSKIMLESVLDEIPQLGQVRRNALLERFGSVAAIRKAGREEIAATPGIGSKIAEVIANYLDHIGTQKVDVQTGEITRD</sequence>
<dbReference type="GO" id="GO:0009381">
    <property type="term" value="F:excinuclease ABC activity"/>
    <property type="evidence" value="ECO:0007669"/>
    <property type="project" value="InterPro"/>
</dbReference>
<dbReference type="SUPFAM" id="SSF82771">
    <property type="entry name" value="GIY-YIG endonuclease"/>
    <property type="match status" value="1"/>
</dbReference>
<feature type="domain" description="UvrC family homology region profile" evidence="8">
    <location>
        <begin position="255"/>
        <end position="502"/>
    </location>
</feature>
<evidence type="ECO:0000259" key="6">
    <source>
        <dbReference type="PROSITE" id="PS50151"/>
    </source>
</evidence>
<dbReference type="FunFam" id="3.40.1440.10:FF:000001">
    <property type="entry name" value="UvrABC system protein C"/>
    <property type="match status" value="1"/>
</dbReference>
<evidence type="ECO:0000313" key="9">
    <source>
        <dbReference type="EMBL" id="CAB4818487.1"/>
    </source>
</evidence>
<evidence type="ECO:0000256" key="4">
    <source>
        <dbReference type="ARBA" id="ARBA00022881"/>
    </source>
</evidence>
<dbReference type="Pfam" id="PF08459">
    <property type="entry name" value="UvrC_RNaseH_dom"/>
    <property type="match status" value="1"/>
</dbReference>
<dbReference type="GO" id="GO:0006289">
    <property type="term" value="P:nucleotide-excision repair"/>
    <property type="evidence" value="ECO:0007669"/>
    <property type="project" value="InterPro"/>
</dbReference>
<dbReference type="InterPro" id="IPR000305">
    <property type="entry name" value="GIY-YIG_endonuc"/>
</dbReference>
<keyword evidence="5" id="KW-0234">DNA repair</keyword>
<evidence type="ECO:0000259" key="8">
    <source>
        <dbReference type="PROSITE" id="PS50165"/>
    </source>
</evidence>
<dbReference type="HAMAP" id="MF_00203">
    <property type="entry name" value="UvrC"/>
    <property type="match status" value="1"/>
</dbReference>
<dbReference type="GO" id="GO:0009380">
    <property type="term" value="C:excinuclease repair complex"/>
    <property type="evidence" value="ECO:0007669"/>
    <property type="project" value="InterPro"/>
</dbReference>
<dbReference type="PROSITE" id="PS50165">
    <property type="entry name" value="UVRC"/>
    <property type="match status" value="1"/>
</dbReference>
<dbReference type="AlphaFoldDB" id="A0A6J6ZMG9"/>
<dbReference type="Pfam" id="PF01541">
    <property type="entry name" value="GIY-YIG"/>
    <property type="match status" value="1"/>
</dbReference>
<dbReference type="InterPro" id="IPR001943">
    <property type="entry name" value="UVR_dom"/>
</dbReference>
<keyword evidence="1" id="KW-0963">Cytoplasm</keyword>
<protein>
    <submittedName>
        <fullName evidence="9">Unannotated protein</fullName>
    </submittedName>
</protein>
<keyword evidence="3" id="KW-0228">DNA excision</keyword>
<dbReference type="PANTHER" id="PTHR30562">
    <property type="entry name" value="UVRC/OXIDOREDUCTASE"/>
    <property type="match status" value="1"/>
</dbReference>
<keyword evidence="4" id="KW-0267">Excision nuclease</keyword>
<dbReference type="PROSITE" id="PS50164">
    <property type="entry name" value="GIY_YIG"/>
    <property type="match status" value="1"/>
</dbReference>
<dbReference type="PROSITE" id="PS50151">
    <property type="entry name" value="UVR"/>
    <property type="match status" value="1"/>
</dbReference>
<dbReference type="InterPro" id="IPR050066">
    <property type="entry name" value="UvrABC_protein_C"/>
</dbReference>
<dbReference type="Pfam" id="PF22920">
    <property type="entry name" value="UvrC_RNaseH"/>
    <property type="match status" value="1"/>
</dbReference>
<dbReference type="InterPro" id="IPR010994">
    <property type="entry name" value="RuvA_2-like"/>
</dbReference>
<dbReference type="EMBL" id="CAFABG010000002">
    <property type="protein sequence ID" value="CAB4818487.1"/>
    <property type="molecule type" value="Genomic_DNA"/>
</dbReference>